<dbReference type="AlphaFoldDB" id="A0A3A3G7A5"/>
<evidence type="ECO:0000313" key="1">
    <source>
        <dbReference type="EMBL" id="RJG02609.1"/>
    </source>
</evidence>
<organism evidence="1 2">
    <name type="scientific">Noviherbaspirillum sedimenti</name>
    <dbReference type="NCBI Taxonomy" id="2320865"/>
    <lineage>
        <taxon>Bacteria</taxon>
        <taxon>Pseudomonadati</taxon>
        <taxon>Pseudomonadota</taxon>
        <taxon>Betaproteobacteria</taxon>
        <taxon>Burkholderiales</taxon>
        <taxon>Oxalobacteraceae</taxon>
        <taxon>Noviherbaspirillum</taxon>
    </lineage>
</organism>
<name>A0A3A3G7A5_9BURK</name>
<dbReference type="Proteomes" id="UP000266327">
    <property type="component" value="Unassembled WGS sequence"/>
</dbReference>
<sequence>MVHRLGTQLMASSRRLWANCFINSPAHCGAQAAYSEYWHIDREVAVVNKTDETVRIAWNQLINGREREELLASAAGISYDVMQNRKRLRDAGCAGTDRGEVCLARKALVA</sequence>
<dbReference type="EMBL" id="QYUQ01000002">
    <property type="protein sequence ID" value="RJG02609.1"/>
    <property type="molecule type" value="Genomic_DNA"/>
</dbReference>
<protein>
    <submittedName>
        <fullName evidence="1">Uncharacterized protein</fullName>
    </submittedName>
</protein>
<reference evidence="2" key="1">
    <citation type="submission" date="2018-09" db="EMBL/GenBank/DDBJ databases">
        <authorList>
            <person name="Zhu H."/>
        </authorList>
    </citation>
    <scope>NUCLEOTIDE SEQUENCE [LARGE SCALE GENOMIC DNA]</scope>
    <source>
        <strain evidence="2">K1S02-23</strain>
    </source>
</reference>
<comment type="caution">
    <text evidence="1">The sequence shown here is derived from an EMBL/GenBank/DDBJ whole genome shotgun (WGS) entry which is preliminary data.</text>
</comment>
<keyword evidence="2" id="KW-1185">Reference proteome</keyword>
<gene>
    <name evidence="1" type="ORF">D3878_14355</name>
</gene>
<proteinExistence type="predicted"/>
<evidence type="ECO:0000313" key="2">
    <source>
        <dbReference type="Proteomes" id="UP000266327"/>
    </source>
</evidence>
<accession>A0A3A3G7A5</accession>